<evidence type="ECO:0000256" key="1">
    <source>
        <dbReference type="ARBA" id="ARBA00022679"/>
    </source>
</evidence>
<dbReference type="InterPro" id="IPR048903">
    <property type="entry name" value="MdcG_N"/>
</dbReference>
<keyword evidence="1" id="KW-0808">Transferase</keyword>
<comment type="caution">
    <text evidence="5">The sequence shown here is derived from an EMBL/GenBank/DDBJ whole genome shotgun (WGS) entry which is preliminary data.</text>
</comment>
<dbReference type="NCBIfam" id="TIGR03135">
    <property type="entry name" value="malonate_mdcG"/>
    <property type="match status" value="1"/>
</dbReference>
<feature type="domain" description="Phosphoribosyl-dephospho-CoA transferase MdcG N-terminal" evidence="4">
    <location>
        <begin position="7"/>
        <end position="92"/>
    </location>
</feature>
<dbReference type="Proteomes" id="UP001629214">
    <property type="component" value="Unassembled WGS sequence"/>
</dbReference>
<feature type="domain" description="Phosphoribosyl-dephospho-CoA transferase MdcG C-terminal" evidence="3">
    <location>
        <begin position="99"/>
        <end position="215"/>
    </location>
</feature>
<dbReference type="InterPro" id="IPR017557">
    <property type="entry name" value="Holo-ACP_synthase"/>
</dbReference>
<evidence type="ECO:0000259" key="4">
    <source>
        <dbReference type="Pfam" id="PF20866"/>
    </source>
</evidence>
<dbReference type="Pfam" id="PF20866">
    <property type="entry name" value="MdcG_N"/>
    <property type="match status" value="1"/>
</dbReference>
<keyword evidence="6" id="KW-1185">Reference proteome</keyword>
<dbReference type="Pfam" id="PF10620">
    <property type="entry name" value="MdcG"/>
    <property type="match status" value="1"/>
</dbReference>
<keyword evidence="2" id="KW-0548">Nucleotidyltransferase</keyword>
<dbReference type="RefSeq" id="WP_408168812.1">
    <property type="nucleotide sequence ID" value="NZ_JAQQFR010000009.1"/>
</dbReference>
<sequence>MSSPYKRHSLVWLSERGWQDAALTLPDRHDQHRQHLRRWQANDWPTVVRRQDADCPADAVCLGVALPPDAEGNKLRLPLRVAKEHVHLVQDPLAILNVIPHVTASWRDALQQLNNDVATKGLSVSVYGSLALQALTGQGYLRASSDIDLLFRPLSEQELTDGIHLLQLHAQALPLDGEIVFPDNAAVSWKEWVQACHHPDNRVLLKRSGDVALMRVGDLLAMLNHHEEHQRPTCPV</sequence>
<proteinExistence type="predicted"/>
<organism evidence="5 6">
    <name type="scientific">Herbaspirillum rhizosphaerae</name>
    <dbReference type="NCBI Taxonomy" id="346179"/>
    <lineage>
        <taxon>Bacteria</taxon>
        <taxon>Pseudomonadati</taxon>
        <taxon>Pseudomonadota</taxon>
        <taxon>Betaproteobacteria</taxon>
        <taxon>Burkholderiales</taxon>
        <taxon>Oxalobacteraceae</taxon>
        <taxon>Herbaspirillum</taxon>
    </lineage>
</organism>
<accession>A0ABW8ZAA9</accession>
<dbReference type="EMBL" id="JAQQFR010000009">
    <property type="protein sequence ID" value="MFL9879715.1"/>
    <property type="molecule type" value="Genomic_DNA"/>
</dbReference>
<evidence type="ECO:0000259" key="3">
    <source>
        <dbReference type="Pfam" id="PF10620"/>
    </source>
</evidence>
<name>A0ABW8ZAA9_9BURK</name>
<evidence type="ECO:0000313" key="5">
    <source>
        <dbReference type="EMBL" id="MFL9879715.1"/>
    </source>
</evidence>
<protein>
    <submittedName>
        <fullName evidence="5">Malonate decarboxylase holo-[acyl-carrier-protein] synthase</fullName>
    </submittedName>
</protein>
<dbReference type="InterPro" id="IPR049180">
    <property type="entry name" value="MdcG_C"/>
</dbReference>
<evidence type="ECO:0000313" key="6">
    <source>
        <dbReference type="Proteomes" id="UP001629214"/>
    </source>
</evidence>
<evidence type="ECO:0000256" key="2">
    <source>
        <dbReference type="ARBA" id="ARBA00022695"/>
    </source>
</evidence>
<reference evidence="5 6" key="1">
    <citation type="journal article" date="2024" name="Chem. Sci.">
        <title>Discovery of megapolipeptins by genome mining of a Burkholderiales bacteria collection.</title>
        <authorList>
            <person name="Paulo B.S."/>
            <person name="Recchia M.J.J."/>
            <person name="Lee S."/>
            <person name="Fergusson C.H."/>
            <person name="Romanowski S.B."/>
            <person name="Hernandez A."/>
            <person name="Krull N."/>
            <person name="Liu D.Y."/>
            <person name="Cavanagh H."/>
            <person name="Bos A."/>
            <person name="Gray C.A."/>
            <person name="Murphy B.T."/>
            <person name="Linington R.G."/>
            <person name="Eustaquio A.S."/>
        </authorList>
    </citation>
    <scope>NUCLEOTIDE SEQUENCE [LARGE SCALE GENOMIC DNA]</scope>
    <source>
        <strain evidence="5 6">RL21-008-BIB-B</strain>
    </source>
</reference>
<gene>
    <name evidence="5" type="primary">mdcG</name>
    <name evidence="5" type="ORF">PQR63_15045</name>
</gene>